<dbReference type="Proteomes" id="UP000198928">
    <property type="component" value="Unassembled WGS sequence"/>
</dbReference>
<accession>A0A1I3XR42</accession>
<dbReference type="Gene3D" id="3.20.20.80">
    <property type="entry name" value="Glycosidases"/>
    <property type="match status" value="1"/>
</dbReference>
<evidence type="ECO:0000313" key="3">
    <source>
        <dbReference type="Proteomes" id="UP000198928"/>
    </source>
</evidence>
<evidence type="ECO:0000256" key="1">
    <source>
        <dbReference type="SAM" id="MobiDB-lite"/>
    </source>
</evidence>
<protein>
    <submittedName>
        <fullName evidence="2">Mannan endo-1,4-beta-mannosidase</fullName>
    </submittedName>
</protein>
<proteinExistence type="predicted"/>
<name>A0A1I3XR42_9ACTN</name>
<dbReference type="InterPro" id="IPR017853">
    <property type="entry name" value="GH"/>
</dbReference>
<reference evidence="3" key="1">
    <citation type="submission" date="2016-10" db="EMBL/GenBank/DDBJ databases">
        <authorList>
            <person name="Varghese N."/>
            <person name="Submissions S."/>
        </authorList>
    </citation>
    <scope>NUCLEOTIDE SEQUENCE [LARGE SCALE GENOMIC DNA]</scope>
    <source>
        <strain evidence="3">PL19</strain>
    </source>
</reference>
<dbReference type="EMBL" id="FOSG01000004">
    <property type="protein sequence ID" value="SFK21511.1"/>
    <property type="molecule type" value="Genomic_DNA"/>
</dbReference>
<feature type="compositionally biased region" description="Low complexity" evidence="1">
    <location>
        <begin position="43"/>
        <end position="59"/>
    </location>
</feature>
<dbReference type="SUPFAM" id="SSF51445">
    <property type="entry name" value="(Trans)glycosidases"/>
    <property type="match status" value="1"/>
</dbReference>
<sequence>MGSLPKSIGNPRRFPFPSGVAVRGTRAPVALLAGLAAFLGTGATGPAAHAGPSGAPAAGLHIEDGRPVEADGDDFVMRGVHHAHTCHRGETQSFADIKETDADTVRVVLASGHRWSENSPEDVADVIDR</sequence>
<keyword evidence="3" id="KW-1185">Reference proteome</keyword>
<evidence type="ECO:0000313" key="2">
    <source>
        <dbReference type="EMBL" id="SFK21511.1"/>
    </source>
</evidence>
<organism evidence="2 3">
    <name type="scientific">Streptomyces pini</name>
    <dbReference type="NCBI Taxonomy" id="1520580"/>
    <lineage>
        <taxon>Bacteria</taxon>
        <taxon>Bacillati</taxon>
        <taxon>Actinomycetota</taxon>
        <taxon>Actinomycetes</taxon>
        <taxon>Kitasatosporales</taxon>
        <taxon>Streptomycetaceae</taxon>
        <taxon>Streptomyces</taxon>
    </lineage>
</organism>
<gene>
    <name evidence="2" type="ORF">SAMN05192584_104275</name>
</gene>
<feature type="region of interest" description="Disordered" evidence="1">
    <location>
        <begin position="43"/>
        <end position="71"/>
    </location>
</feature>
<dbReference type="AlphaFoldDB" id="A0A1I3XR42"/>